<evidence type="ECO:0008006" key="5">
    <source>
        <dbReference type="Google" id="ProtNLM"/>
    </source>
</evidence>
<reference evidence="3 4" key="1">
    <citation type="submission" date="2024-11" db="EMBL/GenBank/DDBJ databases">
        <title>Chromosome-level genome assembly of Eucalyptus globulus Labill. provides insights into its genome evolution.</title>
        <authorList>
            <person name="Li X."/>
        </authorList>
    </citation>
    <scope>NUCLEOTIDE SEQUENCE [LARGE SCALE GENOMIC DNA]</scope>
    <source>
        <strain evidence="3">CL2024</strain>
        <tissue evidence="3">Fresh tender leaves</tissue>
    </source>
</reference>
<evidence type="ECO:0000313" key="3">
    <source>
        <dbReference type="EMBL" id="KAL3723214.1"/>
    </source>
</evidence>
<gene>
    <name evidence="3" type="ORF">ACJRO7_035401</name>
</gene>
<proteinExistence type="predicted"/>
<name>A0ABD3J8S4_EUCGL</name>
<organism evidence="3 4">
    <name type="scientific">Eucalyptus globulus</name>
    <name type="common">Tasmanian blue gum</name>
    <dbReference type="NCBI Taxonomy" id="34317"/>
    <lineage>
        <taxon>Eukaryota</taxon>
        <taxon>Viridiplantae</taxon>
        <taxon>Streptophyta</taxon>
        <taxon>Embryophyta</taxon>
        <taxon>Tracheophyta</taxon>
        <taxon>Spermatophyta</taxon>
        <taxon>Magnoliopsida</taxon>
        <taxon>eudicotyledons</taxon>
        <taxon>Gunneridae</taxon>
        <taxon>Pentapetalae</taxon>
        <taxon>rosids</taxon>
        <taxon>malvids</taxon>
        <taxon>Myrtales</taxon>
        <taxon>Myrtaceae</taxon>
        <taxon>Myrtoideae</taxon>
        <taxon>Eucalypteae</taxon>
        <taxon>Eucalyptus</taxon>
    </lineage>
</organism>
<feature type="compositionally biased region" description="Basic residues" evidence="1">
    <location>
        <begin position="151"/>
        <end position="163"/>
    </location>
</feature>
<protein>
    <recommendedName>
        <fullName evidence="5">Transmembrane protein</fullName>
    </recommendedName>
</protein>
<feature type="transmembrane region" description="Helical" evidence="2">
    <location>
        <begin position="102"/>
        <end position="121"/>
    </location>
</feature>
<evidence type="ECO:0000256" key="2">
    <source>
        <dbReference type="SAM" id="Phobius"/>
    </source>
</evidence>
<dbReference type="EMBL" id="JBJKBG010000009">
    <property type="protein sequence ID" value="KAL3723214.1"/>
    <property type="molecule type" value="Genomic_DNA"/>
</dbReference>
<comment type="caution">
    <text evidence="3">The sequence shown here is derived from an EMBL/GenBank/DDBJ whole genome shotgun (WGS) entry which is preliminary data.</text>
</comment>
<dbReference type="AlphaFoldDB" id="A0ABD3J8S4"/>
<keyword evidence="2" id="KW-1133">Transmembrane helix</keyword>
<dbReference type="PANTHER" id="PTHR35997:SF5">
    <property type="entry name" value="OS09G0539700 PROTEIN"/>
    <property type="match status" value="1"/>
</dbReference>
<evidence type="ECO:0000256" key="1">
    <source>
        <dbReference type="SAM" id="MobiDB-lite"/>
    </source>
</evidence>
<evidence type="ECO:0000313" key="4">
    <source>
        <dbReference type="Proteomes" id="UP001634007"/>
    </source>
</evidence>
<keyword evidence="2" id="KW-0812">Transmembrane</keyword>
<feature type="region of interest" description="Disordered" evidence="1">
    <location>
        <begin position="126"/>
        <end position="210"/>
    </location>
</feature>
<dbReference type="PANTHER" id="PTHR35997">
    <property type="entry name" value="COTTON FIBER PROTEIN-RELATED"/>
    <property type="match status" value="1"/>
</dbReference>
<sequence length="234" mass="26307">MIEAHAPFALPYIITPTHRIVFCTASRFHSRNSYSLRADSAVPMEEAKKGLFMCSAARLTKCGDGGGELDDDPVPTLLFTAGTALAALGLKRAVLASLWKQCWHVWWVFVLLNVILLVVLFTSRRSSSTTPGHHRKNQEAVPEDEGERTSKKQQRKRKSRRCSRSPAVERARGEREESVYQETDGRSGTEEQDAAREDDQAGAYEGLSDEELNEKVESFIATFRQHLVSDARRR</sequence>
<feature type="compositionally biased region" description="Basic and acidic residues" evidence="1">
    <location>
        <begin position="167"/>
        <end position="199"/>
    </location>
</feature>
<dbReference type="Proteomes" id="UP001634007">
    <property type="component" value="Unassembled WGS sequence"/>
</dbReference>
<keyword evidence="2" id="KW-0472">Membrane</keyword>
<accession>A0ABD3J8S4</accession>
<keyword evidence="4" id="KW-1185">Reference proteome</keyword>